<proteinExistence type="predicted"/>
<reference evidence="2 3" key="1">
    <citation type="submission" date="2017-04" db="EMBL/GenBank/DDBJ databases">
        <authorList>
            <person name="Afonso C.L."/>
            <person name="Miller P.J."/>
            <person name="Scott M.A."/>
            <person name="Spackman E."/>
            <person name="Goraichik I."/>
            <person name="Dimitrov K.M."/>
            <person name="Suarez D.L."/>
            <person name="Swayne D.E."/>
        </authorList>
    </citation>
    <scope>NUCLEOTIDE SEQUENCE [LARGE SCALE GENOMIC DNA]</scope>
    <source>
        <strain evidence="2 3">DSM 12555</strain>
    </source>
</reference>
<accession>A0A1W1XRP5</accession>
<evidence type="ECO:0000259" key="1">
    <source>
        <dbReference type="Pfam" id="PF01526"/>
    </source>
</evidence>
<dbReference type="Proteomes" id="UP000192468">
    <property type="component" value="Unassembled WGS sequence"/>
</dbReference>
<dbReference type="Pfam" id="PF01526">
    <property type="entry name" value="DDE_Tnp_Tn3"/>
    <property type="match status" value="1"/>
</dbReference>
<gene>
    <name evidence="2" type="ORF">SAMN02745134_02727</name>
</gene>
<dbReference type="AlphaFoldDB" id="A0A1W1XRP5"/>
<dbReference type="EMBL" id="FWXH01000012">
    <property type="protein sequence ID" value="SMC26201.1"/>
    <property type="molecule type" value="Genomic_DNA"/>
</dbReference>
<evidence type="ECO:0000313" key="3">
    <source>
        <dbReference type="Proteomes" id="UP000192468"/>
    </source>
</evidence>
<sequence>MNALARAIFFGRHGEFRERELQDQLQRASALNIIINAMSIWNTTYLQKAIDHLKQTCDFDESLLKHISPLGWEHINLLGEYNFDVKNVLESDELRPLNINNP</sequence>
<evidence type="ECO:0000313" key="2">
    <source>
        <dbReference type="EMBL" id="SMC26201.1"/>
    </source>
</evidence>
<name>A0A1W1XRP5_9CLOT</name>
<organism evidence="2 3">
    <name type="scientific">Clostridium acidisoli DSM 12555</name>
    <dbReference type="NCBI Taxonomy" id="1121291"/>
    <lineage>
        <taxon>Bacteria</taxon>
        <taxon>Bacillati</taxon>
        <taxon>Bacillota</taxon>
        <taxon>Clostridia</taxon>
        <taxon>Eubacteriales</taxon>
        <taxon>Clostridiaceae</taxon>
        <taxon>Clostridium</taxon>
    </lineage>
</organism>
<protein>
    <submittedName>
        <fullName evidence="2">Tn3 transposase DDE domain-containing protein</fullName>
    </submittedName>
</protein>
<feature type="domain" description="Tn3 transposase DDE" evidence="1">
    <location>
        <begin position="1"/>
        <end position="81"/>
    </location>
</feature>
<dbReference type="STRING" id="1121291.SAMN02745134_02727"/>
<dbReference type="GO" id="GO:0006313">
    <property type="term" value="P:DNA transposition"/>
    <property type="evidence" value="ECO:0007669"/>
    <property type="project" value="InterPro"/>
</dbReference>
<dbReference type="GO" id="GO:0004803">
    <property type="term" value="F:transposase activity"/>
    <property type="evidence" value="ECO:0007669"/>
    <property type="project" value="InterPro"/>
</dbReference>
<dbReference type="InterPro" id="IPR002513">
    <property type="entry name" value="Tn3_Tnp_DDE_dom"/>
</dbReference>
<keyword evidence="3" id="KW-1185">Reference proteome</keyword>